<dbReference type="RefSeq" id="WP_184595635.1">
    <property type="nucleotide sequence ID" value="NZ_JACHLI010000032.1"/>
</dbReference>
<dbReference type="Proteomes" id="UP000566995">
    <property type="component" value="Unassembled WGS sequence"/>
</dbReference>
<accession>A0A7W7P504</accession>
<gene>
    <name evidence="1" type="ORF">HNP46_005704</name>
</gene>
<name>A0A7W7P504_PSENT</name>
<organism evidence="1 2">
    <name type="scientific">Pseudomonas nitroreducens</name>
    <dbReference type="NCBI Taxonomy" id="46680"/>
    <lineage>
        <taxon>Bacteria</taxon>
        <taxon>Pseudomonadati</taxon>
        <taxon>Pseudomonadota</taxon>
        <taxon>Gammaproteobacteria</taxon>
        <taxon>Pseudomonadales</taxon>
        <taxon>Pseudomonadaceae</taxon>
        <taxon>Pseudomonas</taxon>
    </lineage>
</organism>
<dbReference type="EMBL" id="JACHLI010000032">
    <property type="protein sequence ID" value="MBB4866797.1"/>
    <property type="molecule type" value="Genomic_DNA"/>
</dbReference>
<dbReference type="AlphaFoldDB" id="A0A7W7P504"/>
<sequence length="364" mass="39885">MPADHVMQFSEDELEAIRATQLNYPKQICARVVAECPDVHLAVQAIQAALGSTGKAQLGPLKCGVDDLLSDPAHYDAALVWMYQNSSQFQAKYFLDPLKITHGGSFLYARVGRALSRNADGSLKESKLLKKVLKNRYVCMTFLDSALHFNDTEALEVLMKLEAVTKHFKRSDLVERAQNAKAPIEMKEYLSEGSRTGSNALAALALGLRNDRVLTIPAEMITDAVIEHAYLIPGMFQSEACAHEIIGGKITALFGELRKKGADLYPVLAVERDGPYAWVDAVNRIPNPEEEFAEICEFALRCSPNQKAMAIGLLAGIEPVRLAAHPEGQKLLKTRFSALGDPADLAEIKSDKFATKAAIGVFEL</sequence>
<proteinExistence type="predicted"/>
<protein>
    <submittedName>
        <fullName evidence="1">Uncharacterized protein</fullName>
    </submittedName>
</protein>
<evidence type="ECO:0000313" key="2">
    <source>
        <dbReference type="Proteomes" id="UP000566995"/>
    </source>
</evidence>
<evidence type="ECO:0000313" key="1">
    <source>
        <dbReference type="EMBL" id="MBB4866797.1"/>
    </source>
</evidence>
<comment type="caution">
    <text evidence="1">The sequence shown here is derived from an EMBL/GenBank/DDBJ whole genome shotgun (WGS) entry which is preliminary data.</text>
</comment>
<reference evidence="1 2" key="1">
    <citation type="submission" date="2020-08" db="EMBL/GenBank/DDBJ databases">
        <title>Functional genomics of gut bacteria from endangered species of beetles.</title>
        <authorList>
            <person name="Carlos-Shanley C."/>
        </authorList>
    </citation>
    <scope>NUCLEOTIDE SEQUENCE [LARGE SCALE GENOMIC DNA]</scope>
    <source>
        <strain evidence="1 2">S00179</strain>
    </source>
</reference>